<reference evidence="1 2" key="1">
    <citation type="submission" date="2019-10" db="EMBL/GenBank/DDBJ databases">
        <title>Bifidobacterium from non-human primates.</title>
        <authorList>
            <person name="Modesto M."/>
        </authorList>
    </citation>
    <scope>NUCLEOTIDE SEQUENCE [LARGE SCALE GENOMIC DNA]</scope>
    <source>
        <strain evidence="1 2">SMA1</strain>
    </source>
</reference>
<gene>
    <name evidence="1" type="ORF">GFD18_10235</name>
</gene>
<proteinExistence type="predicted"/>
<dbReference type="Proteomes" id="UP000475155">
    <property type="component" value="Unassembled WGS sequence"/>
</dbReference>
<name>A0ABX0CBH3_9BIFI</name>
<comment type="caution">
    <text evidence="1">The sequence shown here is derived from an EMBL/GenBank/DDBJ whole genome shotgun (WGS) entry which is preliminary data.</text>
</comment>
<accession>A0ABX0CBH3</accession>
<protein>
    <submittedName>
        <fullName evidence="1">Uncharacterized protein</fullName>
    </submittedName>
</protein>
<sequence>MSGQIQRVNDGLRYVMDDWSSVAAYRRHEAESGGYPFVAGLQVKQLIPSTDPNLADDMVTITLDHLTKTDLRNLMTIITGLIAGKEKEPNS</sequence>
<dbReference type="EMBL" id="WHZU01000022">
    <property type="protein sequence ID" value="NEH12443.1"/>
    <property type="molecule type" value="Genomic_DNA"/>
</dbReference>
<keyword evidence="2" id="KW-1185">Reference proteome</keyword>
<evidence type="ECO:0000313" key="2">
    <source>
        <dbReference type="Proteomes" id="UP000475155"/>
    </source>
</evidence>
<dbReference type="RefSeq" id="WP_163228288.1">
    <property type="nucleotide sequence ID" value="NZ_WHZU01000022.1"/>
</dbReference>
<evidence type="ECO:0000313" key="1">
    <source>
        <dbReference type="EMBL" id="NEH12443.1"/>
    </source>
</evidence>
<organism evidence="1 2">
    <name type="scientific">Bifidobacterium saimiriisciurei</name>
    <dbReference type="NCBI Taxonomy" id="2661627"/>
    <lineage>
        <taxon>Bacteria</taxon>
        <taxon>Bacillati</taxon>
        <taxon>Actinomycetota</taxon>
        <taxon>Actinomycetes</taxon>
        <taxon>Bifidobacteriales</taxon>
        <taxon>Bifidobacteriaceae</taxon>
        <taxon>Bifidobacterium</taxon>
    </lineage>
</organism>